<dbReference type="EMBL" id="AP019860">
    <property type="protein sequence ID" value="BBM87698.1"/>
    <property type="molecule type" value="Genomic_DNA"/>
</dbReference>
<dbReference type="Proteomes" id="UP000326354">
    <property type="component" value="Chromosome"/>
</dbReference>
<keyword evidence="2" id="KW-1185">Reference proteome</keyword>
<name>A0A5S9F6H5_UABAM</name>
<accession>A0A5S9F6H5</accession>
<dbReference type="KEGG" id="uam:UABAM_06113"/>
<dbReference type="RefSeq" id="WP_151971703.1">
    <property type="nucleotide sequence ID" value="NZ_AP019860.1"/>
</dbReference>
<organism evidence="1 2">
    <name type="scientific">Uabimicrobium amorphum</name>
    <dbReference type="NCBI Taxonomy" id="2596890"/>
    <lineage>
        <taxon>Bacteria</taxon>
        <taxon>Pseudomonadati</taxon>
        <taxon>Planctomycetota</taxon>
        <taxon>Candidatus Uabimicrobiia</taxon>
        <taxon>Candidatus Uabimicrobiales</taxon>
        <taxon>Candidatus Uabimicrobiaceae</taxon>
        <taxon>Candidatus Uabimicrobium</taxon>
    </lineage>
</organism>
<protein>
    <submittedName>
        <fullName evidence="1">Uncharacterized protein</fullName>
    </submittedName>
</protein>
<dbReference type="AlphaFoldDB" id="A0A5S9F6H5"/>
<evidence type="ECO:0000313" key="1">
    <source>
        <dbReference type="EMBL" id="BBM87698.1"/>
    </source>
</evidence>
<proteinExistence type="predicted"/>
<gene>
    <name evidence="1" type="ORF">UABAM_06113</name>
</gene>
<reference evidence="1 2" key="1">
    <citation type="submission" date="2019-08" db="EMBL/GenBank/DDBJ databases">
        <title>Complete genome sequence of Candidatus Uab amorphum.</title>
        <authorList>
            <person name="Shiratori T."/>
            <person name="Suzuki S."/>
            <person name="Kakizawa Y."/>
            <person name="Ishida K."/>
        </authorList>
    </citation>
    <scope>NUCLEOTIDE SEQUENCE [LARGE SCALE GENOMIC DNA]</scope>
    <source>
        <strain evidence="1 2">SRT547</strain>
    </source>
</reference>
<sequence length="351" mass="40628">MMKFICLLLLSFTWVISEVQKMDEILLTKIGIDIQQIIKWDETTILAVSADKLYWIEIESKKMIRTQENSFRGKLVVSDQYIIDAITTDETTLQFDVYHRDFSYFNSIRTYLDSGSYYQILVAEKHLYFLDKSDSYAFLYAVDLVQGNTIPLYSSWGTPMINIAKGKVEGGFIIGLTDAVKDIAFFVQDSDLSSHEIKVFRPTNIQFHKEYFYISLGIATASSVLRTNGMPFEGINYLAIPGETMNFDIQNDKIITMFSVGIKDNFFVTDLKTNEQVFINESLIFESYDDIMYATKNLVVNCRSLRIEILNYKTHQSYDLEFQYSDPIKIKDIVAFLDTKEKMVVFIEVLN</sequence>
<evidence type="ECO:0000313" key="2">
    <source>
        <dbReference type="Proteomes" id="UP000326354"/>
    </source>
</evidence>